<organism evidence="2 3">
    <name type="scientific">Cobetia marina</name>
    <name type="common">Deleya marina</name>
    <dbReference type="NCBI Taxonomy" id="28258"/>
    <lineage>
        <taxon>Bacteria</taxon>
        <taxon>Pseudomonadati</taxon>
        <taxon>Pseudomonadota</taxon>
        <taxon>Gammaproteobacteria</taxon>
        <taxon>Oceanospirillales</taxon>
        <taxon>Halomonadaceae</taxon>
        <taxon>Cobetia</taxon>
    </lineage>
</organism>
<evidence type="ECO:0000313" key="3">
    <source>
        <dbReference type="Proteomes" id="UP001378242"/>
    </source>
</evidence>
<keyword evidence="1" id="KW-0472">Membrane</keyword>
<protein>
    <submittedName>
        <fullName evidence="2">Uncharacterized protein</fullName>
    </submittedName>
</protein>
<keyword evidence="1" id="KW-0812">Transmembrane</keyword>
<accession>A0ABU9GKS8</accession>
<comment type="caution">
    <text evidence="2">The sequence shown here is derived from an EMBL/GenBank/DDBJ whole genome shotgun (WGS) entry which is preliminary data.</text>
</comment>
<evidence type="ECO:0000313" key="2">
    <source>
        <dbReference type="EMBL" id="MEL0618736.1"/>
    </source>
</evidence>
<dbReference type="EMBL" id="JBAKAP010000144">
    <property type="protein sequence ID" value="MEL0618736.1"/>
    <property type="molecule type" value="Genomic_DNA"/>
</dbReference>
<name>A0ABU9GKS8_COBMA</name>
<feature type="non-terminal residue" evidence="2">
    <location>
        <position position="1"/>
    </location>
</feature>
<dbReference type="Proteomes" id="UP001378242">
    <property type="component" value="Unassembled WGS sequence"/>
</dbReference>
<feature type="non-terminal residue" evidence="2">
    <location>
        <position position="72"/>
    </location>
</feature>
<keyword evidence="3" id="KW-1185">Reference proteome</keyword>
<evidence type="ECO:0000256" key="1">
    <source>
        <dbReference type="SAM" id="Phobius"/>
    </source>
</evidence>
<gene>
    <name evidence="2" type="ORF">V6243_18125</name>
</gene>
<reference evidence="2 3" key="1">
    <citation type="submission" date="2024-02" db="EMBL/GenBank/DDBJ databases">
        <title>Bacteria isolated from the canopy kelp, Nereocystis luetkeana.</title>
        <authorList>
            <person name="Pfister C.A."/>
            <person name="Younker I.T."/>
            <person name="Light S.H."/>
        </authorList>
    </citation>
    <scope>NUCLEOTIDE SEQUENCE [LARGE SCALE GENOMIC DNA]</scope>
    <source>
        <strain evidence="2 3">TI.5.07</strain>
    </source>
</reference>
<keyword evidence="1" id="KW-1133">Transmembrane helix</keyword>
<feature type="transmembrane region" description="Helical" evidence="1">
    <location>
        <begin position="43"/>
        <end position="69"/>
    </location>
</feature>
<sequence>AKARLAANASATCHVGMVLTAMSDPALRRRLEAGPQASRSRALATLAACAVLALAVSAVSAAVGLVALWGPV</sequence>
<dbReference type="RefSeq" id="WP_341543012.1">
    <property type="nucleotide sequence ID" value="NZ_JBAKAP010000144.1"/>
</dbReference>
<proteinExistence type="predicted"/>